<dbReference type="PROSITE" id="PS50011">
    <property type="entry name" value="PROTEIN_KINASE_DOM"/>
    <property type="match status" value="1"/>
</dbReference>
<dbReference type="AlphaFoldDB" id="A0A146KCK2"/>
<comment type="catalytic activity">
    <reaction evidence="7">
        <text>L-seryl-[protein] + ATP = O-phospho-L-seryl-[protein] + ADP + H(+)</text>
        <dbReference type="Rhea" id="RHEA:17989"/>
        <dbReference type="Rhea" id="RHEA-COMP:9863"/>
        <dbReference type="Rhea" id="RHEA-COMP:11604"/>
        <dbReference type="ChEBI" id="CHEBI:15378"/>
        <dbReference type="ChEBI" id="CHEBI:29999"/>
        <dbReference type="ChEBI" id="CHEBI:30616"/>
        <dbReference type="ChEBI" id="CHEBI:83421"/>
        <dbReference type="ChEBI" id="CHEBI:456216"/>
        <dbReference type="EC" id="2.7.12.2"/>
    </reaction>
</comment>
<dbReference type="Pfam" id="PF00069">
    <property type="entry name" value="Pkinase"/>
    <property type="match status" value="1"/>
</dbReference>
<feature type="binding site" evidence="10">
    <location>
        <position position="80"/>
    </location>
    <ligand>
        <name>ATP</name>
        <dbReference type="ChEBI" id="CHEBI:30616"/>
    </ligand>
</feature>
<evidence type="ECO:0000256" key="9">
    <source>
        <dbReference type="ARBA" id="ARBA00051693"/>
    </source>
</evidence>
<dbReference type="SUPFAM" id="SSF56112">
    <property type="entry name" value="Protein kinase-like (PK-like)"/>
    <property type="match status" value="1"/>
</dbReference>
<keyword evidence="3 13" id="KW-0418">Kinase</keyword>
<dbReference type="SMART" id="SM00220">
    <property type="entry name" value="S_TKc"/>
    <property type="match status" value="1"/>
</dbReference>
<dbReference type="PANTHER" id="PTHR48013">
    <property type="entry name" value="DUAL SPECIFICITY MITOGEN-ACTIVATED PROTEIN KINASE KINASE 5-RELATED"/>
    <property type="match status" value="1"/>
</dbReference>
<evidence type="ECO:0000256" key="5">
    <source>
        <dbReference type="ARBA" id="ARBA00038035"/>
    </source>
</evidence>
<evidence type="ECO:0000259" key="12">
    <source>
        <dbReference type="PROSITE" id="PS50011"/>
    </source>
</evidence>
<dbReference type="PANTHER" id="PTHR48013:SF9">
    <property type="entry name" value="DUAL SPECIFICITY MITOGEN-ACTIVATED PROTEIN KINASE KINASE 5"/>
    <property type="match status" value="1"/>
</dbReference>
<comment type="catalytic activity">
    <reaction evidence="8">
        <text>L-threonyl-[protein] + ATP = O-phospho-L-threonyl-[protein] + ADP + H(+)</text>
        <dbReference type="Rhea" id="RHEA:46608"/>
        <dbReference type="Rhea" id="RHEA-COMP:11060"/>
        <dbReference type="Rhea" id="RHEA-COMP:11605"/>
        <dbReference type="ChEBI" id="CHEBI:15378"/>
        <dbReference type="ChEBI" id="CHEBI:30013"/>
        <dbReference type="ChEBI" id="CHEBI:30616"/>
        <dbReference type="ChEBI" id="CHEBI:61977"/>
        <dbReference type="ChEBI" id="CHEBI:456216"/>
        <dbReference type="EC" id="2.7.12.2"/>
    </reaction>
</comment>
<keyword evidence="4 10" id="KW-0067">ATP-binding</keyword>
<evidence type="ECO:0000256" key="7">
    <source>
        <dbReference type="ARBA" id="ARBA00049014"/>
    </source>
</evidence>
<dbReference type="InterPro" id="IPR008271">
    <property type="entry name" value="Ser/Thr_kinase_AS"/>
</dbReference>
<evidence type="ECO:0000256" key="2">
    <source>
        <dbReference type="ARBA" id="ARBA00022741"/>
    </source>
</evidence>
<dbReference type="InterPro" id="IPR017441">
    <property type="entry name" value="Protein_kinase_ATP_BS"/>
</dbReference>
<dbReference type="GO" id="GO:0004708">
    <property type="term" value="F:MAP kinase kinase activity"/>
    <property type="evidence" value="ECO:0007669"/>
    <property type="project" value="UniProtKB-EC"/>
</dbReference>
<accession>A0A146KCK2</accession>
<dbReference type="InterPro" id="IPR000719">
    <property type="entry name" value="Prot_kinase_dom"/>
</dbReference>
<dbReference type="PROSITE" id="PS00108">
    <property type="entry name" value="PROTEIN_KINASE_ST"/>
    <property type="match status" value="1"/>
</dbReference>
<evidence type="ECO:0000256" key="10">
    <source>
        <dbReference type="PROSITE-ProRule" id="PRU10141"/>
    </source>
</evidence>
<comment type="catalytic activity">
    <reaction evidence="9">
        <text>L-tyrosyl-[protein] + ATP = O-phospho-L-tyrosyl-[protein] + ADP + H(+)</text>
        <dbReference type="Rhea" id="RHEA:10596"/>
        <dbReference type="Rhea" id="RHEA-COMP:10136"/>
        <dbReference type="Rhea" id="RHEA-COMP:20101"/>
        <dbReference type="ChEBI" id="CHEBI:15378"/>
        <dbReference type="ChEBI" id="CHEBI:30616"/>
        <dbReference type="ChEBI" id="CHEBI:46858"/>
        <dbReference type="ChEBI" id="CHEBI:61978"/>
        <dbReference type="ChEBI" id="CHEBI:456216"/>
        <dbReference type="EC" id="2.7.12.2"/>
    </reaction>
</comment>
<comment type="similarity">
    <text evidence="5">Belongs to the protein kinase superfamily. STE Ser/Thr protein kinase family. MAP kinase kinase subfamily.</text>
</comment>
<dbReference type="EMBL" id="GDID01002628">
    <property type="protein sequence ID" value="JAP93978.1"/>
    <property type="molecule type" value="Transcribed_RNA"/>
</dbReference>
<gene>
    <name evidence="13" type="ORF">TPC1_13533</name>
</gene>
<evidence type="ECO:0000256" key="4">
    <source>
        <dbReference type="ARBA" id="ARBA00022840"/>
    </source>
</evidence>
<feature type="domain" description="Protein kinase" evidence="12">
    <location>
        <begin position="52"/>
        <end position="315"/>
    </location>
</feature>
<sequence>KKFSLAIAEVPVAPKVNLLNSTDGGIESQNQSIVFGPNGMNGAKVQVPFDQLKILRVLGKGSFGQVHLVEAPDGQQFALKEIQLSSEEQTQKNIYKELHSYLDYSDQFIVSTFNLYSNGGGPGQNARIHVLLEFANYGSTKDLLKRVKSGHLTEAGIGMVTIDILRALESIHQRNIIHRDIKPDNLLMTSEAKCKLADFGMATTILAFDDSQAQQTFAGSISYMAPERFNSTKKYGPPSDVWSLGITLVELITGQFPYADFSEFFSAMKAIVDGPAPLLTAETISQDCRSCINAMLEKDPAKRLSASDLLRMPFCKKYMAKEADIRQMLAKWLKDNSK</sequence>
<evidence type="ECO:0000256" key="11">
    <source>
        <dbReference type="RuleBase" id="RU000304"/>
    </source>
</evidence>
<evidence type="ECO:0000256" key="3">
    <source>
        <dbReference type="ARBA" id="ARBA00022777"/>
    </source>
</evidence>
<dbReference type="Gene3D" id="1.10.510.10">
    <property type="entry name" value="Transferase(Phosphotransferase) domain 1"/>
    <property type="match status" value="1"/>
</dbReference>
<protein>
    <recommendedName>
        <fullName evidence="6">mitogen-activated protein kinase kinase</fullName>
        <ecNumber evidence="6">2.7.12.2</ecNumber>
    </recommendedName>
</protein>
<dbReference type="PROSITE" id="PS00107">
    <property type="entry name" value="PROTEIN_KINASE_ATP"/>
    <property type="match status" value="1"/>
</dbReference>
<keyword evidence="11" id="KW-0723">Serine/threonine-protein kinase</keyword>
<evidence type="ECO:0000256" key="6">
    <source>
        <dbReference type="ARBA" id="ARBA00038999"/>
    </source>
</evidence>
<evidence type="ECO:0000256" key="8">
    <source>
        <dbReference type="ARBA" id="ARBA00049299"/>
    </source>
</evidence>
<evidence type="ECO:0000313" key="13">
    <source>
        <dbReference type="EMBL" id="JAP93978.1"/>
    </source>
</evidence>
<feature type="non-terminal residue" evidence="13">
    <location>
        <position position="1"/>
    </location>
</feature>
<keyword evidence="2 10" id="KW-0547">Nucleotide-binding</keyword>
<dbReference type="GO" id="GO:0004674">
    <property type="term" value="F:protein serine/threonine kinase activity"/>
    <property type="evidence" value="ECO:0007669"/>
    <property type="project" value="UniProtKB-KW"/>
</dbReference>
<proteinExistence type="inferred from homology"/>
<dbReference type="EC" id="2.7.12.2" evidence="6"/>
<evidence type="ECO:0000256" key="1">
    <source>
        <dbReference type="ARBA" id="ARBA00022679"/>
    </source>
</evidence>
<dbReference type="GO" id="GO:0005524">
    <property type="term" value="F:ATP binding"/>
    <property type="evidence" value="ECO:0007669"/>
    <property type="project" value="UniProtKB-UniRule"/>
</dbReference>
<organism evidence="13">
    <name type="scientific">Trepomonas sp. PC1</name>
    <dbReference type="NCBI Taxonomy" id="1076344"/>
    <lineage>
        <taxon>Eukaryota</taxon>
        <taxon>Metamonada</taxon>
        <taxon>Diplomonadida</taxon>
        <taxon>Hexamitidae</taxon>
        <taxon>Hexamitinae</taxon>
        <taxon>Trepomonas</taxon>
    </lineage>
</organism>
<reference evidence="13" key="1">
    <citation type="submission" date="2015-07" db="EMBL/GenBank/DDBJ databases">
        <title>Adaptation to a free-living lifestyle via gene acquisitions in the diplomonad Trepomonas sp. PC1.</title>
        <authorList>
            <person name="Xu F."/>
            <person name="Jerlstrom-Hultqvist J."/>
            <person name="Kolisko M."/>
            <person name="Simpson A.G.B."/>
            <person name="Roger A.J."/>
            <person name="Svard S.G."/>
            <person name="Andersson J.O."/>
        </authorList>
    </citation>
    <scope>NUCLEOTIDE SEQUENCE</scope>
    <source>
        <strain evidence="13">PC1</strain>
    </source>
</reference>
<dbReference type="InterPro" id="IPR011009">
    <property type="entry name" value="Kinase-like_dom_sf"/>
</dbReference>
<keyword evidence="1" id="KW-0808">Transferase</keyword>
<name>A0A146KCK2_9EUKA</name>